<dbReference type="Pfam" id="PF01865">
    <property type="entry name" value="PhoU_div"/>
    <property type="match status" value="1"/>
</dbReference>
<comment type="similarity">
    <text evidence="1">Belongs to the UPF0111 family.</text>
</comment>
<accession>A0ABU6P2A8</accession>
<dbReference type="InterPro" id="IPR052912">
    <property type="entry name" value="UPF0111_domain"/>
</dbReference>
<name>A0ABU6P2A8_9BACI</name>
<organism evidence="2 3">
    <name type="scientific">Metabacillus fastidiosus</name>
    <dbReference type="NCBI Taxonomy" id="1458"/>
    <lineage>
        <taxon>Bacteria</taxon>
        <taxon>Bacillati</taxon>
        <taxon>Bacillota</taxon>
        <taxon>Bacilli</taxon>
        <taxon>Bacillales</taxon>
        <taxon>Bacillaceae</taxon>
        <taxon>Metabacillus</taxon>
    </lineage>
</organism>
<dbReference type="Gene3D" id="1.20.58.220">
    <property type="entry name" value="Phosphate transport system protein phou homolog 2, domain 2"/>
    <property type="match status" value="1"/>
</dbReference>
<keyword evidence="3" id="KW-1185">Reference proteome</keyword>
<dbReference type="PANTHER" id="PTHR37298:SF1">
    <property type="entry name" value="UPF0111 PROTEIN YKAA"/>
    <property type="match status" value="1"/>
</dbReference>
<dbReference type="GeneID" id="301139471"/>
<dbReference type="PANTHER" id="PTHR37298">
    <property type="entry name" value="UPF0111 PROTEIN YKAA"/>
    <property type="match status" value="1"/>
</dbReference>
<dbReference type="Proteomes" id="UP001342826">
    <property type="component" value="Unassembled WGS sequence"/>
</dbReference>
<proteinExistence type="inferred from homology"/>
<dbReference type="InterPro" id="IPR038078">
    <property type="entry name" value="PhoU-like_sf"/>
</dbReference>
<sequence length="206" mass="23563">MFSKGKKDKFTSLLTDISVNLKEASQFFLDHKISNPHDLKVFFETIKDYENKGDTIVHTMIKELNQAFITPIEREDLLQLTMVLDDVIDGIEESAALFEMYSVVQPTDHMKKFVQNIHQCSLEIAEAIELLSNKKLSAISPHSVKIKEYESNCDNLLRTAVKNLFATEKDPIKIIQYKEIYETLEEIADSCQDVANTLDSIIMKNA</sequence>
<gene>
    <name evidence="2" type="ORF">P9271_15940</name>
</gene>
<evidence type="ECO:0000313" key="2">
    <source>
        <dbReference type="EMBL" id="MED4402797.1"/>
    </source>
</evidence>
<dbReference type="EMBL" id="JARTFS010000013">
    <property type="protein sequence ID" value="MED4402797.1"/>
    <property type="molecule type" value="Genomic_DNA"/>
</dbReference>
<evidence type="ECO:0000256" key="1">
    <source>
        <dbReference type="ARBA" id="ARBA00008591"/>
    </source>
</evidence>
<comment type="caution">
    <text evidence="2">The sequence shown here is derived from an EMBL/GenBank/DDBJ whole genome shotgun (WGS) entry which is preliminary data.</text>
</comment>
<reference evidence="2 3" key="1">
    <citation type="submission" date="2023-03" db="EMBL/GenBank/DDBJ databases">
        <title>Bacillus Genome Sequencing.</title>
        <authorList>
            <person name="Dunlap C."/>
        </authorList>
    </citation>
    <scope>NUCLEOTIDE SEQUENCE [LARGE SCALE GENOMIC DNA]</scope>
    <source>
        <strain evidence="2 3">NRS-1717</strain>
    </source>
</reference>
<evidence type="ECO:0000313" key="3">
    <source>
        <dbReference type="Proteomes" id="UP001342826"/>
    </source>
</evidence>
<dbReference type="InterPro" id="IPR018445">
    <property type="entry name" value="Put_Phosphate_transp_reg"/>
</dbReference>
<dbReference type="RefSeq" id="WP_066225047.1">
    <property type="nucleotide sequence ID" value="NZ_JARSOS010000049.1"/>
</dbReference>
<protein>
    <submittedName>
        <fullName evidence="2">DUF47 domain-containing protein</fullName>
    </submittedName>
</protein>